<evidence type="ECO:0000256" key="3">
    <source>
        <dbReference type="ARBA" id="ARBA00023163"/>
    </source>
</evidence>
<feature type="domain" description="HTH deoR-type" evidence="4">
    <location>
        <begin position="2"/>
        <end position="57"/>
    </location>
</feature>
<proteinExistence type="predicted"/>
<comment type="caution">
    <text evidence="5">The sequence shown here is derived from an EMBL/GenBank/DDBJ whole genome shotgun (WGS) entry which is preliminary data.</text>
</comment>
<name>A0A6M2B193_9GAMM</name>
<keyword evidence="2" id="KW-0238">DNA-binding</keyword>
<dbReference type="Gene3D" id="3.40.50.1360">
    <property type="match status" value="1"/>
</dbReference>
<reference evidence="5 6" key="1">
    <citation type="submission" date="2020-03" db="EMBL/GenBank/DDBJ databases">
        <title>Rahnella aceri sp. nov., isoated from traditional Jeju Makgeolli.</title>
        <authorList>
            <person name="Kim I.S."/>
            <person name="Jeon D."/>
        </authorList>
    </citation>
    <scope>NUCLEOTIDE SEQUENCE [LARGE SCALE GENOMIC DNA]</scope>
    <source>
        <strain evidence="5 6">Lac-M11</strain>
    </source>
</reference>
<dbReference type="PROSITE" id="PS51000">
    <property type="entry name" value="HTH_DEOR_2"/>
    <property type="match status" value="1"/>
</dbReference>
<dbReference type="PRINTS" id="PR00037">
    <property type="entry name" value="HTHLACR"/>
</dbReference>
<dbReference type="NCBIfam" id="NF007720">
    <property type="entry name" value="PRK10411.1"/>
    <property type="match status" value="1"/>
</dbReference>
<keyword evidence="3" id="KW-0804">Transcription</keyword>
<evidence type="ECO:0000259" key="4">
    <source>
        <dbReference type="PROSITE" id="PS51000"/>
    </source>
</evidence>
<accession>A0A6M2B193</accession>
<dbReference type="EMBL" id="JAADJS010000001">
    <property type="protein sequence ID" value="NGX86838.1"/>
    <property type="molecule type" value="Genomic_DNA"/>
</dbReference>
<keyword evidence="1" id="KW-0805">Transcription regulation</keyword>
<dbReference type="InterPro" id="IPR036388">
    <property type="entry name" value="WH-like_DNA-bd_sf"/>
</dbReference>
<protein>
    <submittedName>
        <fullName evidence="5">L-fucose operon activator</fullName>
    </submittedName>
</protein>
<dbReference type="GO" id="GO:0003700">
    <property type="term" value="F:DNA-binding transcription factor activity"/>
    <property type="evidence" value="ECO:0007669"/>
    <property type="project" value="InterPro"/>
</dbReference>
<dbReference type="InterPro" id="IPR037171">
    <property type="entry name" value="NagB/RpiA_transferase-like"/>
</dbReference>
<gene>
    <name evidence="5" type="primary">fucR</name>
    <name evidence="5" type="ORF">GW579_06990</name>
</gene>
<dbReference type="RefSeq" id="WP_165058244.1">
    <property type="nucleotide sequence ID" value="NZ_JAADJS010000001.1"/>
</dbReference>
<dbReference type="SUPFAM" id="SSF46785">
    <property type="entry name" value="Winged helix' DNA-binding domain"/>
    <property type="match status" value="1"/>
</dbReference>
<evidence type="ECO:0000256" key="1">
    <source>
        <dbReference type="ARBA" id="ARBA00023015"/>
    </source>
</evidence>
<keyword evidence="6" id="KW-1185">Reference proteome</keyword>
<dbReference type="SUPFAM" id="SSF100950">
    <property type="entry name" value="NagB/RpiA/CoA transferase-like"/>
    <property type="match status" value="1"/>
</dbReference>
<dbReference type="GO" id="GO:0003677">
    <property type="term" value="F:DNA binding"/>
    <property type="evidence" value="ECO:0007669"/>
    <property type="project" value="UniProtKB-KW"/>
</dbReference>
<evidence type="ECO:0000313" key="5">
    <source>
        <dbReference type="EMBL" id="NGX86838.1"/>
    </source>
</evidence>
<dbReference type="InterPro" id="IPR050313">
    <property type="entry name" value="Carb_Metab_HTH_regulators"/>
</dbReference>
<organism evidence="5 6">
    <name type="scientific">Rahnella contaminans</name>
    <dbReference type="NCBI Taxonomy" id="2703882"/>
    <lineage>
        <taxon>Bacteria</taxon>
        <taxon>Pseudomonadati</taxon>
        <taxon>Pseudomonadota</taxon>
        <taxon>Gammaproteobacteria</taxon>
        <taxon>Enterobacterales</taxon>
        <taxon>Yersiniaceae</taxon>
        <taxon>Rahnella</taxon>
    </lineage>
</organism>
<dbReference type="Gene3D" id="1.10.10.10">
    <property type="entry name" value="Winged helix-like DNA-binding domain superfamily/Winged helix DNA-binding domain"/>
    <property type="match status" value="1"/>
</dbReference>
<dbReference type="Pfam" id="PF00455">
    <property type="entry name" value="DeoRC"/>
    <property type="match status" value="1"/>
</dbReference>
<dbReference type="InterPro" id="IPR014036">
    <property type="entry name" value="DeoR-like_C"/>
</dbReference>
<dbReference type="InterPro" id="IPR001034">
    <property type="entry name" value="DeoR_HTH"/>
</dbReference>
<dbReference type="PANTHER" id="PTHR30363:SF49">
    <property type="entry name" value="L-FUCOSE OPERON ACTIVATOR"/>
    <property type="match status" value="1"/>
</dbReference>
<dbReference type="SMART" id="SM01134">
    <property type="entry name" value="DeoRC"/>
    <property type="match status" value="1"/>
</dbReference>
<evidence type="ECO:0000313" key="6">
    <source>
        <dbReference type="Proteomes" id="UP000476696"/>
    </source>
</evidence>
<dbReference type="SMART" id="SM00420">
    <property type="entry name" value="HTH_DEOR"/>
    <property type="match status" value="1"/>
</dbReference>
<sequence length="243" mass="27444">MKAVRHQAILQLIRETGSQSTENLASHLQVSRETIRRDLQELQTQGQLIRRHGWAKIVKRETQDSGDSFRVRQKSHQSRKADIARQALSWIDEGMVIALDASSTCWSLARQLPDIGITVFTNSARVCRELSKRQNIQLISSGGRLLRKYDCYVNPALFSQLKTLEIDLFLFSCEAVDAAGAIWDSNDSNAEYKIALLRRAAQSLLLLDKSKLNRTSEVQIGHLDDVTQVISDLSDAEQQNEKP</sequence>
<dbReference type="AlphaFoldDB" id="A0A6M2B193"/>
<dbReference type="Pfam" id="PF08220">
    <property type="entry name" value="HTH_DeoR"/>
    <property type="match status" value="1"/>
</dbReference>
<dbReference type="PANTHER" id="PTHR30363">
    <property type="entry name" value="HTH-TYPE TRANSCRIPTIONAL REGULATOR SRLR-RELATED"/>
    <property type="match status" value="1"/>
</dbReference>
<dbReference type="Proteomes" id="UP000476696">
    <property type="component" value="Unassembled WGS sequence"/>
</dbReference>
<dbReference type="InterPro" id="IPR018356">
    <property type="entry name" value="Tscrpt_reg_HTH_DeoR_CS"/>
</dbReference>
<evidence type="ECO:0000256" key="2">
    <source>
        <dbReference type="ARBA" id="ARBA00023125"/>
    </source>
</evidence>
<dbReference type="InterPro" id="IPR036390">
    <property type="entry name" value="WH_DNA-bd_sf"/>
</dbReference>
<dbReference type="PROSITE" id="PS00894">
    <property type="entry name" value="HTH_DEOR_1"/>
    <property type="match status" value="1"/>
</dbReference>